<dbReference type="PANTHER" id="PTHR43018:SF2">
    <property type="entry name" value="PHOSPHO-2-DEHYDRO-3-DEOXYHEPTONATE ALDOLASE"/>
    <property type="match status" value="1"/>
</dbReference>
<evidence type="ECO:0000256" key="1">
    <source>
        <dbReference type="ARBA" id="ARBA00000198"/>
    </source>
</evidence>
<dbReference type="NCBIfam" id="TIGR01361">
    <property type="entry name" value="DAHP_synth_Bsub"/>
    <property type="match status" value="1"/>
</dbReference>
<dbReference type="RefSeq" id="WP_006439147.1">
    <property type="nucleotide sequence ID" value="NZ_DS995355.1"/>
</dbReference>
<dbReference type="Gene3D" id="3.30.70.560">
    <property type="entry name" value="7,8-Dihydro-6-hydroxymethylpterin-pyrophosphokinase HPPK"/>
    <property type="match status" value="1"/>
</dbReference>
<gene>
    <name evidence="10" type="primary">folK</name>
    <name evidence="10" type="ORF">CLOHIR_00228</name>
</gene>
<dbReference type="PANTHER" id="PTHR43018">
    <property type="entry name" value="PHOSPHO-2-DEHYDRO-3-DEOXYHEPTONATE ALDOLASE"/>
    <property type="match status" value="1"/>
</dbReference>
<organism evidence="10 11">
    <name type="scientific">Peptacetobacter hiranonis (strain DSM 13275 / JCM 10541 / KCTC 15199 / TO-931)</name>
    <name type="common">Clostridium hiranonis</name>
    <dbReference type="NCBI Taxonomy" id="500633"/>
    <lineage>
        <taxon>Bacteria</taxon>
        <taxon>Bacillati</taxon>
        <taxon>Bacillota</taxon>
        <taxon>Clostridia</taxon>
        <taxon>Peptostreptococcales</taxon>
        <taxon>Peptostreptococcaceae</taxon>
        <taxon>Peptacetobacter</taxon>
    </lineage>
</organism>
<dbReference type="EMBL" id="ABWP01000010">
    <property type="protein sequence ID" value="EEA86086.1"/>
    <property type="molecule type" value="Genomic_DNA"/>
</dbReference>
<dbReference type="InterPro" id="IPR013785">
    <property type="entry name" value="Aldolase_TIM"/>
</dbReference>
<dbReference type="GO" id="GO:0016832">
    <property type="term" value="F:aldehyde-lyase activity"/>
    <property type="evidence" value="ECO:0007669"/>
    <property type="project" value="InterPro"/>
</dbReference>
<comment type="catalytic activity">
    <reaction evidence="1">
        <text>6-hydroxymethyl-7,8-dihydropterin + ATP = (7,8-dihydropterin-6-yl)methyl diphosphate + AMP + H(+)</text>
        <dbReference type="Rhea" id="RHEA:11412"/>
        <dbReference type="ChEBI" id="CHEBI:15378"/>
        <dbReference type="ChEBI" id="CHEBI:30616"/>
        <dbReference type="ChEBI" id="CHEBI:44841"/>
        <dbReference type="ChEBI" id="CHEBI:72950"/>
        <dbReference type="ChEBI" id="CHEBI:456215"/>
        <dbReference type="EC" id="2.7.6.3"/>
    </reaction>
</comment>
<dbReference type="NCBIfam" id="NF009239">
    <property type="entry name" value="PRK12595.1"/>
    <property type="match status" value="1"/>
</dbReference>
<dbReference type="GO" id="GO:0016301">
    <property type="term" value="F:kinase activity"/>
    <property type="evidence" value="ECO:0007669"/>
    <property type="project" value="UniProtKB-KW"/>
</dbReference>
<evidence type="ECO:0000256" key="3">
    <source>
        <dbReference type="ARBA" id="ARBA00013253"/>
    </source>
</evidence>
<dbReference type="GO" id="GO:0005524">
    <property type="term" value="F:ATP binding"/>
    <property type="evidence" value="ECO:0007669"/>
    <property type="project" value="UniProtKB-KW"/>
</dbReference>
<dbReference type="Pfam" id="PF00793">
    <property type="entry name" value="DAHP_synth_1"/>
    <property type="match status" value="1"/>
</dbReference>
<dbReference type="InterPro" id="IPR000550">
    <property type="entry name" value="Hppk"/>
</dbReference>
<name>B6FWH9_PEPHT</name>
<keyword evidence="6 10" id="KW-0418">Kinase</keyword>
<accession>B6FWH9</accession>
<evidence type="ECO:0000256" key="7">
    <source>
        <dbReference type="ARBA" id="ARBA00022840"/>
    </source>
</evidence>
<protein>
    <recommendedName>
        <fullName evidence="3">2-amino-4-hydroxy-6-hydroxymethyldihydropteridine diphosphokinase</fullName>
        <ecNumber evidence="3">2.7.6.3</ecNumber>
    </recommendedName>
</protein>
<dbReference type="Proteomes" id="UP000003178">
    <property type="component" value="Unassembled WGS sequence"/>
</dbReference>
<evidence type="ECO:0000256" key="8">
    <source>
        <dbReference type="ARBA" id="ARBA00022909"/>
    </source>
</evidence>
<keyword evidence="5" id="KW-0547">Nucleotide-binding</keyword>
<dbReference type="eggNOG" id="COG0801">
    <property type="taxonomic scope" value="Bacteria"/>
</dbReference>
<dbReference type="AlphaFoldDB" id="B6FWH9"/>
<dbReference type="GO" id="GO:0009073">
    <property type="term" value="P:aromatic amino acid family biosynthetic process"/>
    <property type="evidence" value="ECO:0007669"/>
    <property type="project" value="InterPro"/>
</dbReference>
<evidence type="ECO:0000256" key="6">
    <source>
        <dbReference type="ARBA" id="ARBA00022777"/>
    </source>
</evidence>
<evidence type="ECO:0000259" key="9">
    <source>
        <dbReference type="PROSITE" id="PS00794"/>
    </source>
</evidence>
<dbReference type="GO" id="GO:0003848">
    <property type="term" value="F:2-amino-4-hydroxy-6-hydroxymethyldihydropteridine diphosphokinase activity"/>
    <property type="evidence" value="ECO:0007669"/>
    <property type="project" value="UniProtKB-EC"/>
</dbReference>
<dbReference type="OrthoDB" id="9780456at2"/>
<reference evidence="10 11" key="1">
    <citation type="submission" date="2008-09" db="EMBL/GenBank/DDBJ databases">
        <authorList>
            <person name="Fulton L."/>
            <person name="Clifton S."/>
            <person name="Fulton B."/>
            <person name="Xu J."/>
            <person name="Minx P."/>
            <person name="Pepin K.H."/>
            <person name="Johnson M."/>
            <person name="Thiruvilangam P."/>
            <person name="Bhonagiri V."/>
            <person name="Nash W.E."/>
            <person name="Mardis E.R."/>
            <person name="Wilson R.K."/>
        </authorList>
    </citation>
    <scope>NUCLEOTIDE SEQUENCE [LARGE SCALE GENOMIC DNA]</scope>
    <source>
        <strain evidence="10 11">DSM 13275</strain>
    </source>
</reference>
<dbReference type="NCBIfam" id="NF006421">
    <property type="entry name" value="PRK08673.1"/>
    <property type="match status" value="1"/>
</dbReference>
<comment type="pathway">
    <text evidence="2">Cofactor biosynthesis; tetrahydrofolate biosynthesis; 2-amino-4-hydroxy-6-hydroxymethyl-7,8-dihydropteridine diphosphate from 7,8-dihydroneopterin triphosphate: step 4/4.</text>
</comment>
<dbReference type="SUPFAM" id="SSF55083">
    <property type="entry name" value="6-hydroxymethyl-7,8-dihydropterin pyrophosphokinase, HPPK"/>
    <property type="match status" value="1"/>
</dbReference>
<keyword evidence="8" id="KW-0289">Folate biosynthesis</keyword>
<dbReference type="EC" id="2.7.6.3" evidence="3"/>
<keyword evidence="7" id="KW-0067">ATP-binding</keyword>
<comment type="caution">
    <text evidence="10">The sequence shown here is derived from an EMBL/GenBank/DDBJ whole genome shotgun (WGS) entry which is preliminary data.</text>
</comment>
<evidence type="ECO:0000256" key="2">
    <source>
        <dbReference type="ARBA" id="ARBA00005051"/>
    </source>
</evidence>
<dbReference type="Pfam" id="PF01288">
    <property type="entry name" value="HPPK"/>
    <property type="match status" value="1"/>
</dbReference>
<dbReference type="Gene3D" id="3.20.20.70">
    <property type="entry name" value="Aldolase class I"/>
    <property type="match status" value="1"/>
</dbReference>
<evidence type="ECO:0000313" key="10">
    <source>
        <dbReference type="EMBL" id="EEA86086.1"/>
    </source>
</evidence>
<dbReference type="eggNOG" id="COG2876">
    <property type="taxonomic scope" value="Bacteria"/>
</dbReference>
<proteinExistence type="predicted"/>
<dbReference type="GO" id="GO:0046654">
    <property type="term" value="P:tetrahydrofolate biosynthetic process"/>
    <property type="evidence" value="ECO:0007669"/>
    <property type="project" value="UniProtKB-UniPathway"/>
</dbReference>
<dbReference type="InterPro" id="IPR006218">
    <property type="entry name" value="DAHP1/KDSA"/>
</dbReference>
<dbReference type="STRING" id="500633.CLOHIR_00228"/>
<dbReference type="PROSITE" id="PS00794">
    <property type="entry name" value="HPPK"/>
    <property type="match status" value="1"/>
</dbReference>
<dbReference type="UniPathway" id="UPA00077">
    <property type="reaction ID" value="UER00155"/>
</dbReference>
<keyword evidence="4 10" id="KW-0808">Transferase</keyword>
<feature type="domain" description="7,8-dihydro-6-hydroxymethylpterin-pyrophosphokinase" evidence="9">
    <location>
        <begin position="88"/>
        <end position="99"/>
    </location>
</feature>
<sequence>MNKVYLSLGTNMGNRLGYLNRACGMIEDSVYVFSVKKSKIYETKAWGYTEQPDFLNICLEVDTSFDPHEMLKFCQNIETRLNRKRIIKWGPRTIDVDILLYNNEVIDTEDLKVPHPLMKERAFVLRPLLDLSKELDINGENVLEAFNRLPDEEKRNIEEFEIDENNPFSQQKKIIVNREKGVEFGKDNIVIAGPCAIESYEQFLKTAEFVKSQGADILRGGAYKPRTSSFSFNGLKEEGLEILKEVRKKTKMPVITELMDIRDLEKVYDSTDIIQIGSRNMQNFPLLSEAGKQDKPVMLKRGLAATINEWICSAEYIAVEGNEKIIMCERGIRTYDDYTRNTLDLAAVPIIKKETGLPVIVDPSHGTGIRELVAPMSYAALACGADGIMVEVHPNPDEALSDGEQSLDFDNFEELMEKIKKIIKIYK</sequence>
<dbReference type="CDD" id="cd00483">
    <property type="entry name" value="HPPK"/>
    <property type="match status" value="1"/>
</dbReference>
<dbReference type="InterPro" id="IPR052899">
    <property type="entry name" value="Class-I_DAHP_synthase"/>
</dbReference>
<dbReference type="SUPFAM" id="SSF51569">
    <property type="entry name" value="Aldolase"/>
    <property type="match status" value="1"/>
</dbReference>
<dbReference type="HOGENOM" id="CLU_642067_0_0_9"/>
<evidence type="ECO:0000256" key="4">
    <source>
        <dbReference type="ARBA" id="ARBA00022679"/>
    </source>
</evidence>
<evidence type="ECO:0000256" key="5">
    <source>
        <dbReference type="ARBA" id="ARBA00022741"/>
    </source>
</evidence>
<dbReference type="NCBIfam" id="TIGR01498">
    <property type="entry name" value="folK"/>
    <property type="match status" value="1"/>
</dbReference>
<dbReference type="InterPro" id="IPR006268">
    <property type="entry name" value="DAHP_syn_2"/>
</dbReference>
<dbReference type="GO" id="GO:0046656">
    <property type="term" value="P:folic acid biosynthetic process"/>
    <property type="evidence" value="ECO:0007669"/>
    <property type="project" value="UniProtKB-KW"/>
</dbReference>
<reference evidence="10 11" key="2">
    <citation type="submission" date="2008-10" db="EMBL/GenBank/DDBJ databases">
        <title>Draft genome sequence of Clostridium hiranonis (DSM 13275).</title>
        <authorList>
            <person name="Sudarsanam P."/>
            <person name="Ley R."/>
            <person name="Guruge J."/>
            <person name="Turnbaugh P.J."/>
            <person name="Mahowald M."/>
            <person name="Liep D."/>
            <person name="Gordon J."/>
        </authorList>
    </citation>
    <scope>NUCLEOTIDE SEQUENCE [LARGE SCALE GENOMIC DNA]</scope>
    <source>
        <strain evidence="10 11">DSM 13275</strain>
    </source>
</reference>
<keyword evidence="11" id="KW-1185">Reference proteome</keyword>
<evidence type="ECO:0000313" key="11">
    <source>
        <dbReference type="Proteomes" id="UP000003178"/>
    </source>
</evidence>
<dbReference type="InterPro" id="IPR035907">
    <property type="entry name" value="Hppk_sf"/>
</dbReference>